<evidence type="ECO:0000256" key="6">
    <source>
        <dbReference type="SAM" id="Phobius"/>
    </source>
</evidence>
<accession>A0A8D0GCG9</accession>
<sequence>PQASSGIKLCSCGYAPRITPSIPTRAEFALVSPSIGSRPLCSRFQGEFNGRCILYGSVLYNGTLRLSTSSNISLCYFVSSISVLTALYCFLMLLYNIYSACVEERRRRAWLSVSLAVSALILFFLLVSACVLRVGMDTLCTSIVQSTAAHR</sequence>
<evidence type="ECO:0000256" key="1">
    <source>
        <dbReference type="ARBA" id="ARBA00004141"/>
    </source>
</evidence>
<organism evidence="7 8">
    <name type="scientific">Sphenodon punctatus</name>
    <name type="common">Tuatara</name>
    <name type="synonym">Hatteria punctata</name>
    <dbReference type="NCBI Taxonomy" id="8508"/>
    <lineage>
        <taxon>Eukaryota</taxon>
        <taxon>Metazoa</taxon>
        <taxon>Chordata</taxon>
        <taxon>Craniata</taxon>
        <taxon>Vertebrata</taxon>
        <taxon>Euteleostomi</taxon>
        <taxon>Lepidosauria</taxon>
        <taxon>Sphenodontia</taxon>
        <taxon>Sphenodontidae</taxon>
        <taxon>Sphenodon</taxon>
    </lineage>
</organism>
<dbReference type="Pfam" id="PF26158">
    <property type="entry name" value="Claudin_TMEM179-179B"/>
    <property type="match status" value="1"/>
</dbReference>
<dbReference type="AlphaFoldDB" id="A0A8D0GCG9"/>
<keyword evidence="3 6" id="KW-1133">Transmembrane helix</keyword>
<evidence type="ECO:0000313" key="8">
    <source>
        <dbReference type="Proteomes" id="UP000694392"/>
    </source>
</evidence>
<comment type="subcellular location">
    <subcellularLocation>
        <location evidence="1">Membrane</location>
        <topology evidence="1">Multi-pass membrane protein</topology>
    </subcellularLocation>
</comment>
<evidence type="ECO:0000256" key="2">
    <source>
        <dbReference type="ARBA" id="ARBA00022692"/>
    </source>
</evidence>
<protein>
    <submittedName>
        <fullName evidence="7">Transmembrane protein 179B</fullName>
    </submittedName>
</protein>
<dbReference type="Proteomes" id="UP000694392">
    <property type="component" value="Unplaced"/>
</dbReference>
<dbReference type="GO" id="GO:0005730">
    <property type="term" value="C:nucleolus"/>
    <property type="evidence" value="ECO:0007669"/>
    <property type="project" value="Ensembl"/>
</dbReference>
<evidence type="ECO:0000313" key="7">
    <source>
        <dbReference type="Ensembl" id="ENSSPUP00000004019.1"/>
    </source>
</evidence>
<dbReference type="InterPro" id="IPR029776">
    <property type="entry name" value="TMEM179B"/>
</dbReference>
<evidence type="ECO:0000256" key="5">
    <source>
        <dbReference type="ARBA" id="ARBA00093776"/>
    </source>
</evidence>
<evidence type="ECO:0000256" key="3">
    <source>
        <dbReference type="ARBA" id="ARBA00022989"/>
    </source>
</evidence>
<feature type="transmembrane region" description="Helical" evidence="6">
    <location>
        <begin position="74"/>
        <end position="98"/>
    </location>
</feature>
<name>A0A8D0GCG9_SPHPU</name>
<dbReference type="PANTHER" id="PTHR31056">
    <property type="entry name" value="TRANSMEMBRANE PROTEIN 179B"/>
    <property type="match status" value="1"/>
</dbReference>
<feature type="transmembrane region" description="Helical" evidence="6">
    <location>
        <begin position="110"/>
        <end position="132"/>
    </location>
</feature>
<dbReference type="GeneTree" id="ENSGT00510000048151"/>
<keyword evidence="8" id="KW-1185">Reference proteome</keyword>
<reference evidence="7" key="2">
    <citation type="submission" date="2025-09" db="UniProtKB">
        <authorList>
            <consortium name="Ensembl"/>
        </authorList>
    </citation>
    <scope>IDENTIFICATION</scope>
</reference>
<keyword evidence="2 6" id="KW-0812">Transmembrane</keyword>
<reference evidence="7" key="1">
    <citation type="submission" date="2025-08" db="UniProtKB">
        <authorList>
            <consortium name="Ensembl"/>
        </authorList>
    </citation>
    <scope>IDENTIFICATION</scope>
</reference>
<keyword evidence="4 6" id="KW-0472">Membrane</keyword>
<dbReference type="PANTHER" id="PTHR31056:SF1">
    <property type="entry name" value="TRANSMEMBRANE PROTEIN 179B"/>
    <property type="match status" value="1"/>
</dbReference>
<dbReference type="InterPro" id="IPR059010">
    <property type="entry name" value="TMEM179-179B"/>
</dbReference>
<dbReference type="Ensembl" id="ENSSPUT00000004271.1">
    <property type="protein sequence ID" value="ENSSPUP00000004019.1"/>
    <property type="gene ID" value="ENSSPUG00000003107.1"/>
</dbReference>
<evidence type="ECO:0000256" key="4">
    <source>
        <dbReference type="ARBA" id="ARBA00023136"/>
    </source>
</evidence>
<gene>
    <name evidence="7" type="primary">TMEM179B</name>
</gene>
<proteinExistence type="inferred from homology"/>
<comment type="similarity">
    <text evidence="5">Belongs to the TMEM179 family.</text>
</comment>
<dbReference type="GO" id="GO:0016607">
    <property type="term" value="C:nuclear speck"/>
    <property type="evidence" value="ECO:0007669"/>
    <property type="project" value="Ensembl"/>
</dbReference>